<proteinExistence type="inferred from homology"/>
<evidence type="ECO:0000256" key="9">
    <source>
        <dbReference type="RuleBase" id="RU365015"/>
    </source>
</evidence>
<reference evidence="13" key="1">
    <citation type="submission" date="2015-12" db="EMBL/GenBank/DDBJ databases">
        <authorList>
            <person name="Lauer A."/>
            <person name="Humrighouse B."/>
            <person name="Loparev V."/>
            <person name="Shewmaker P.L."/>
            <person name="Whitney A.M."/>
            <person name="McLaughlin R.W."/>
        </authorList>
    </citation>
    <scope>NUCLEOTIDE SEQUENCE [LARGE SCALE GENOMIC DNA]</scope>
    <source>
        <strain evidence="13">LMG 26678</strain>
    </source>
</reference>
<dbReference type="STRING" id="118060.ATZ35_07065"/>
<dbReference type="SUPFAM" id="SSF75005">
    <property type="entry name" value="Arabinanase/levansucrase/invertase"/>
    <property type="match status" value="1"/>
</dbReference>
<dbReference type="InterPro" id="IPR018053">
    <property type="entry name" value="Glyco_hydro_32_AS"/>
</dbReference>
<evidence type="ECO:0000256" key="1">
    <source>
        <dbReference type="ARBA" id="ARBA00004914"/>
    </source>
</evidence>
<accession>A0A0U2IU66</accession>
<dbReference type="Pfam" id="PF00251">
    <property type="entry name" value="Glyco_hydro_32N"/>
    <property type="match status" value="1"/>
</dbReference>
<comment type="subcellular location">
    <subcellularLocation>
        <location evidence="9">Cytoplasm</location>
    </subcellularLocation>
</comment>
<keyword evidence="9" id="KW-0119">Carbohydrate metabolism</keyword>
<sequence>MSVKKVWTKEERYRPYQEWDKTHLALLQENIANSKWRLGYHIQPNTGLLNDPNGFSYFNNQWHVFYQSYPMGAVHGLKSWYHLTSDNLVDWKEEGTKVFPDSLYDSHGVYSGTALPVSDQLFLAYTGNVRDAEWVRHSYQLGAWMDDSGTVRKIETPLITEPPTGYTSEFRDPQLFRYDDEYLMVIGAQNEAEKGKILTYQSSDLLTWQCKGELEFTDKEMGFMIECPNLLVTKDAALLIFCPQGLEPDICSYENIYPNTYVIGDSYDSEANRLIQPTALKNLDEGFDVYATQAFQAPDNRLLSISWVGLPEIEYPTDQEEWAHCLSSVKELLIKDKKLYQRPVAEMKQLRVGEALEFNKDSASFFETDTNQYELMLSFDPLSCGTLTLFTNKEQNKGLTINFDSQHGKIAIDRSQAGAVFGEEYGFIRSFSVEQKPLELQIFVDSSIVEIFINEGEKVATMRVFPETHQTGVHLECDGGYQGKLWQLRKTNQ</sequence>
<protein>
    <recommendedName>
        <fullName evidence="4 8">Sucrose-6-phosphate hydrolase</fullName>
        <ecNumber evidence="3 8">3.2.1.26</ecNumber>
    </recommendedName>
    <alternativeName>
        <fullName evidence="7 9">Invertase</fullName>
    </alternativeName>
</protein>
<dbReference type="AlphaFoldDB" id="A0A0U2IU66"/>
<gene>
    <name evidence="12" type="ORF">ATZ35_07065</name>
</gene>
<dbReference type="Gene3D" id="2.60.120.560">
    <property type="entry name" value="Exo-inulinase, domain 1"/>
    <property type="match status" value="1"/>
</dbReference>
<dbReference type="InterPro" id="IPR006232">
    <property type="entry name" value="Suc6P_hydrolase"/>
</dbReference>
<evidence type="ECO:0000256" key="3">
    <source>
        <dbReference type="ARBA" id="ARBA00012758"/>
    </source>
</evidence>
<evidence type="ECO:0000256" key="6">
    <source>
        <dbReference type="ARBA" id="ARBA00023295"/>
    </source>
</evidence>
<comment type="catalytic activity">
    <reaction evidence="8">
        <text>Hydrolysis of terminal non-reducing beta-D-fructofuranoside residues in beta-D-fructofuranosides.</text>
        <dbReference type="EC" id="3.2.1.26"/>
    </reaction>
</comment>
<dbReference type="Gene3D" id="2.115.10.20">
    <property type="entry name" value="Glycosyl hydrolase domain, family 43"/>
    <property type="match status" value="1"/>
</dbReference>
<dbReference type="NCBIfam" id="TIGR01322">
    <property type="entry name" value="scrB_fam"/>
    <property type="match status" value="1"/>
</dbReference>
<dbReference type="UniPathway" id="UPA00238"/>
<dbReference type="PANTHER" id="PTHR43101:SF1">
    <property type="entry name" value="BETA-FRUCTOSIDASE"/>
    <property type="match status" value="1"/>
</dbReference>
<evidence type="ECO:0000313" key="13">
    <source>
        <dbReference type="Proteomes" id="UP000067523"/>
    </source>
</evidence>
<dbReference type="GO" id="GO:0004564">
    <property type="term" value="F:beta-fructofuranosidase activity"/>
    <property type="evidence" value="ECO:0007669"/>
    <property type="project" value="UniProtKB-EC"/>
</dbReference>
<evidence type="ECO:0000256" key="2">
    <source>
        <dbReference type="ARBA" id="ARBA00009902"/>
    </source>
</evidence>
<dbReference type="InterPro" id="IPR013320">
    <property type="entry name" value="ConA-like_dom_sf"/>
</dbReference>
<evidence type="ECO:0000313" key="12">
    <source>
        <dbReference type="EMBL" id="ALS36926.1"/>
    </source>
</evidence>
<feature type="domain" description="Glycosyl hydrolase family 32 N-terminal" evidence="10">
    <location>
        <begin position="41"/>
        <end position="343"/>
    </location>
</feature>
<dbReference type="EMBL" id="CP013655">
    <property type="protein sequence ID" value="ALS36926.1"/>
    <property type="molecule type" value="Genomic_DNA"/>
</dbReference>
<dbReference type="GO" id="GO:0005737">
    <property type="term" value="C:cytoplasm"/>
    <property type="evidence" value="ECO:0007669"/>
    <property type="project" value="UniProtKB-SubCell"/>
</dbReference>
<dbReference type="GO" id="GO:0005985">
    <property type="term" value="P:sucrose metabolic process"/>
    <property type="evidence" value="ECO:0007669"/>
    <property type="project" value="UniProtKB-UniPathway"/>
</dbReference>
<comment type="pathway">
    <text evidence="1 9">Glycan biosynthesis; sucrose metabolism.</text>
</comment>
<dbReference type="KEGG" id="erx:ATZ35_07065"/>
<evidence type="ECO:0000259" key="11">
    <source>
        <dbReference type="Pfam" id="PF08244"/>
    </source>
</evidence>
<dbReference type="SUPFAM" id="SSF49899">
    <property type="entry name" value="Concanavalin A-like lectins/glucanases"/>
    <property type="match status" value="1"/>
</dbReference>
<keyword evidence="13" id="KW-1185">Reference proteome</keyword>
<dbReference type="InterPro" id="IPR023296">
    <property type="entry name" value="Glyco_hydro_beta-prop_sf"/>
</dbReference>
<dbReference type="InterPro" id="IPR001362">
    <property type="entry name" value="Glyco_hydro_32"/>
</dbReference>
<dbReference type="InterPro" id="IPR013148">
    <property type="entry name" value="Glyco_hydro_32_N"/>
</dbReference>
<dbReference type="PROSITE" id="PS00609">
    <property type="entry name" value="GLYCOSYL_HYDROL_F32"/>
    <property type="match status" value="1"/>
</dbReference>
<dbReference type="CDD" id="cd18623">
    <property type="entry name" value="GH32_ScrB-like"/>
    <property type="match status" value="1"/>
</dbReference>
<feature type="domain" description="Glycosyl hydrolase family 32 C-terminal" evidence="11">
    <location>
        <begin position="360"/>
        <end position="480"/>
    </location>
</feature>
<dbReference type="InterPro" id="IPR013189">
    <property type="entry name" value="Glyco_hydro_32_C"/>
</dbReference>
<comment type="similarity">
    <text evidence="2 8">Belongs to the glycosyl hydrolase 32 family.</text>
</comment>
<organism evidence="12 13">
    <name type="scientific">Enterococcus rotai</name>
    <dbReference type="NCBI Taxonomy" id="118060"/>
    <lineage>
        <taxon>Bacteria</taxon>
        <taxon>Bacillati</taxon>
        <taxon>Bacillota</taxon>
        <taxon>Bacilli</taxon>
        <taxon>Lactobacillales</taxon>
        <taxon>Enterococcaceae</taxon>
        <taxon>Enterococcus</taxon>
    </lineage>
</organism>
<evidence type="ECO:0000256" key="7">
    <source>
        <dbReference type="ARBA" id="ARBA00033367"/>
    </source>
</evidence>
<evidence type="ECO:0000256" key="4">
    <source>
        <dbReference type="ARBA" id="ARBA00019623"/>
    </source>
</evidence>
<dbReference type="EC" id="3.2.1.26" evidence="3 8"/>
<name>A0A0U2IU66_9ENTE</name>
<dbReference type="PANTHER" id="PTHR43101">
    <property type="entry name" value="BETA-FRUCTOSIDASE"/>
    <property type="match status" value="1"/>
</dbReference>
<keyword evidence="5 8" id="KW-0378">Hydrolase</keyword>
<evidence type="ECO:0000256" key="8">
    <source>
        <dbReference type="RuleBase" id="RU362110"/>
    </source>
</evidence>
<dbReference type="SMART" id="SM00640">
    <property type="entry name" value="Glyco_32"/>
    <property type="match status" value="1"/>
</dbReference>
<evidence type="ECO:0000256" key="5">
    <source>
        <dbReference type="ARBA" id="ARBA00022801"/>
    </source>
</evidence>
<keyword evidence="6 8" id="KW-0326">Glycosidase</keyword>
<evidence type="ECO:0000259" key="10">
    <source>
        <dbReference type="Pfam" id="PF00251"/>
    </source>
</evidence>
<comment type="function">
    <text evidence="9">Enables the bacterium to metabolize sucrose as a sole carbon source.</text>
</comment>
<dbReference type="Proteomes" id="UP000067523">
    <property type="component" value="Chromosome"/>
</dbReference>
<dbReference type="Pfam" id="PF08244">
    <property type="entry name" value="Glyco_hydro_32C"/>
    <property type="match status" value="1"/>
</dbReference>
<dbReference type="RefSeq" id="WP_208930136.1">
    <property type="nucleotide sequence ID" value="NZ_CP013655.1"/>
</dbReference>
<keyword evidence="9" id="KW-0963">Cytoplasm</keyword>
<dbReference type="InterPro" id="IPR051214">
    <property type="entry name" value="GH32_Enzymes"/>
</dbReference>